<proteinExistence type="inferred from homology"/>
<dbReference type="CDD" id="cd03013">
    <property type="entry name" value="PRX5_like"/>
    <property type="match status" value="1"/>
</dbReference>
<evidence type="ECO:0000256" key="7">
    <source>
        <dbReference type="RuleBase" id="RU366011"/>
    </source>
</evidence>
<evidence type="ECO:0000256" key="2">
    <source>
        <dbReference type="ARBA" id="ARBA00022559"/>
    </source>
</evidence>
<feature type="active site" description="Cysteine sulfenic acid (-SOH) intermediate" evidence="6">
    <location>
        <position position="76"/>
    </location>
</feature>
<dbReference type="PANTHER" id="PTHR10430:SF39">
    <property type="entry name" value="PEROXISOMAL MEMBRANE ASSOCIATED PROTEIN 20"/>
    <property type="match status" value="1"/>
</dbReference>
<dbReference type="EMBL" id="JAVHNQ010000012">
    <property type="protein sequence ID" value="KAK6335349.1"/>
    <property type="molecule type" value="Genomic_DNA"/>
</dbReference>
<keyword evidence="10" id="KW-1185">Reference proteome</keyword>
<protein>
    <recommendedName>
        <fullName evidence="8">Thioredoxin domain-containing protein</fullName>
    </recommendedName>
</protein>
<dbReference type="InterPro" id="IPR013740">
    <property type="entry name" value="Redoxin"/>
</dbReference>
<dbReference type="Pfam" id="PF08534">
    <property type="entry name" value="Redoxin"/>
    <property type="match status" value="1"/>
</dbReference>
<keyword evidence="3 7" id="KW-0049">Antioxidant</keyword>
<evidence type="ECO:0000313" key="9">
    <source>
        <dbReference type="EMBL" id="KAK6335349.1"/>
    </source>
</evidence>
<dbReference type="Proteomes" id="UP001375240">
    <property type="component" value="Unassembled WGS sequence"/>
</dbReference>
<comment type="similarity">
    <text evidence="1 7">Belongs to the peroxiredoxin family. Prx5 subfamily.</text>
</comment>
<dbReference type="SUPFAM" id="SSF52833">
    <property type="entry name" value="Thioredoxin-like"/>
    <property type="match status" value="1"/>
</dbReference>
<gene>
    <name evidence="9" type="ORF">TWF696_002129</name>
</gene>
<dbReference type="GO" id="GO:0005777">
    <property type="term" value="C:peroxisome"/>
    <property type="evidence" value="ECO:0007669"/>
    <property type="project" value="TreeGrafter"/>
</dbReference>
<keyword evidence="4 7" id="KW-0560">Oxidoreductase</keyword>
<keyword evidence="5 7" id="KW-0676">Redox-active center</keyword>
<dbReference type="PROSITE" id="PS51352">
    <property type="entry name" value="THIOREDOXIN_2"/>
    <property type="match status" value="1"/>
</dbReference>
<comment type="caution">
    <text evidence="9">The sequence shown here is derived from an EMBL/GenBank/DDBJ whole genome shotgun (WGS) entry which is preliminary data.</text>
</comment>
<feature type="domain" description="Thioredoxin" evidence="8">
    <location>
        <begin position="31"/>
        <end position="186"/>
    </location>
</feature>
<sequence>MSLLRTSIPRRLQLARVSTLRQFHSSPARLIAVGDAIPSVQLKEDSPGNVVDLAKEIEGLKKAVIVGVPAAFSPACSAKHIPTFIHHKATESTPTFVVAVNDPFVMKAWKESDALNGATKVGIRFLADSTGEFAKKMGMTFDKSVDIFGTLRNKRYAVVVEDGKVTKVVEEPDNTGVNETTADKVL</sequence>
<evidence type="ECO:0000259" key="8">
    <source>
        <dbReference type="PROSITE" id="PS51352"/>
    </source>
</evidence>
<dbReference type="InterPro" id="IPR013766">
    <property type="entry name" value="Thioredoxin_domain"/>
</dbReference>
<dbReference type="GO" id="GO:0042744">
    <property type="term" value="P:hydrogen peroxide catabolic process"/>
    <property type="evidence" value="ECO:0007669"/>
    <property type="project" value="TreeGrafter"/>
</dbReference>
<dbReference type="InterPro" id="IPR036249">
    <property type="entry name" value="Thioredoxin-like_sf"/>
</dbReference>
<keyword evidence="2 7" id="KW-0575">Peroxidase</keyword>
<evidence type="ECO:0000256" key="6">
    <source>
        <dbReference type="PIRSR" id="PIRSR637944-1"/>
    </source>
</evidence>
<evidence type="ECO:0000256" key="1">
    <source>
        <dbReference type="ARBA" id="ARBA00010505"/>
    </source>
</evidence>
<dbReference type="GO" id="GO:0005739">
    <property type="term" value="C:mitochondrion"/>
    <property type="evidence" value="ECO:0007669"/>
    <property type="project" value="TreeGrafter"/>
</dbReference>
<dbReference type="Gene3D" id="3.40.30.10">
    <property type="entry name" value="Glutaredoxin"/>
    <property type="match status" value="1"/>
</dbReference>
<reference evidence="9 10" key="1">
    <citation type="submission" date="2019-10" db="EMBL/GenBank/DDBJ databases">
        <authorList>
            <person name="Palmer J.M."/>
        </authorList>
    </citation>
    <scope>NUCLEOTIDE SEQUENCE [LARGE SCALE GENOMIC DNA]</scope>
    <source>
        <strain evidence="9 10">TWF696</strain>
    </source>
</reference>
<dbReference type="PANTHER" id="PTHR10430">
    <property type="entry name" value="PEROXIREDOXIN"/>
    <property type="match status" value="1"/>
</dbReference>
<organism evidence="9 10">
    <name type="scientific">Orbilia brochopaga</name>
    <dbReference type="NCBI Taxonomy" id="3140254"/>
    <lineage>
        <taxon>Eukaryota</taxon>
        <taxon>Fungi</taxon>
        <taxon>Dikarya</taxon>
        <taxon>Ascomycota</taxon>
        <taxon>Pezizomycotina</taxon>
        <taxon>Orbiliomycetes</taxon>
        <taxon>Orbiliales</taxon>
        <taxon>Orbiliaceae</taxon>
        <taxon>Orbilia</taxon>
    </lineage>
</organism>
<comment type="function">
    <text evidence="7">Thiol-specific peroxidase that catalyzes the reduction of hydrogen peroxide and organic hydroperoxides to water and alcohols, respectively. Plays a role in cell protection against oxidative stress by detoxifying peroxides.</text>
</comment>
<evidence type="ECO:0000256" key="5">
    <source>
        <dbReference type="ARBA" id="ARBA00023284"/>
    </source>
</evidence>
<dbReference type="GO" id="GO:0008379">
    <property type="term" value="F:thioredoxin peroxidase activity"/>
    <property type="evidence" value="ECO:0007669"/>
    <property type="project" value="InterPro"/>
</dbReference>
<dbReference type="GO" id="GO:0005829">
    <property type="term" value="C:cytosol"/>
    <property type="evidence" value="ECO:0007669"/>
    <property type="project" value="TreeGrafter"/>
</dbReference>
<dbReference type="GO" id="GO:0034599">
    <property type="term" value="P:cellular response to oxidative stress"/>
    <property type="evidence" value="ECO:0007669"/>
    <property type="project" value="InterPro"/>
</dbReference>
<accession>A0AAV9U4L3</accession>
<name>A0AAV9U4L3_9PEZI</name>
<evidence type="ECO:0000313" key="10">
    <source>
        <dbReference type="Proteomes" id="UP001375240"/>
    </source>
</evidence>
<evidence type="ECO:0000256" key="4">
    <source>
        <dbReference type="ARBA" id="ARBA00023002"/>
    </source>
</evidence>
<evidence type="ECO:0000256" key="3">
    <source>
        <dbReference type="ARBA" id="ARBA00022862"/>
    </source>
</evidence>
<dbReference type="AlphaFoldDB" id="A0AAV9U4L3"/>
<dbReference type="GO" id="GO:0045454">
    <property type="term" value="P:cell redox homeostasis"/>
    <property type="evidence" value="ECO:0007669"/>
    <property type="project" value="TreeGrafter"/>
</dbReference>
<dbReference type="InterPro" id="IPR037944">
    <property type="entry name" value="PRX5-like"/>
</dbReference>